<organism evidence="3 4">
    <name type="scientific">Gelidibacter salicanalis</name>
    <dbReference type="NCBI Taxonomy" id="291193"/>
    <lineage>
        <taxon>Bacteria</taxon>
        <taxon>Pseudomonadati</taxon>
        <taxon>Bacteroidota</taxon>
        <taxon>Flavobacteriia</taxon>
        <taxon>Flavobacteriales</taxon>
        <taxon>Flavobacteriaceae</taxon>
        <taxon>Gelidibacter</taxon>
    </lineage>
</organism>
<evidence type="ECO:0000313" key="4">
    <source>
        <dbReference type="Proteomes" id="UP000321734"/>
    </source>
</evidence>
<protein>
    <recommendedName>
        <fullName evidence="2">DUF5689 domain-containing protein</fullName>
    </recommendedName>
</protein>
<comment type="caution">
    <text evidence="3">The sequence shown here is derived from an EMBL/GenBank/DDBJ whole genome shotgun (WGS) entry which is preliminary data.</text>
</comment>
<gene>
    <name evidence="3" type="ORF">ES711_06875</name>
</gene>
<dbReference type="EMBL" id="VORX01000003">
    <property type="protein sequence ID" value="TXE08689.1"/>
    <property type="molecule type" value="Genomic_DNA"/>
</dbReference>
<dbReference type="OrthoDB" id="1492759at2"/>
<keyword evidence="4" id="KW-1185">Reference proteome</keyword>
<dbReference type="Gene3D" id="2.60.120.200">
    <property type="match status" value="1"/>
</dbReference>
<dbReference type="Proteomes" id="UP000321734">
    <property type="component" value="Unassembled WGS sequence"/>
</dbReference>
<evidence type="ECO:0000259" key="2">
    <source>
        <dbReference type="Pfam" id="PF18942"/>
    </source>
</evidence>
<proteinExistence type="predicted"/>
<dbReference type="InterPro" id="IPR043744">
    <property type="entry name" value="DUF5689"/>
</dbReference>
<keyword evidence="1" id="KW-0732">Signal</keyword>
<dbReference type="PROSITE" id="PS51257">
    <property type="entry name" value="PROKAR_LIPOPROTEIN"/>
    <property type="match status" value="1"/>
</dbReference>
<dbReference type="Pfam" id="PF18942">
    <property type="entry name" value="DUF5689"/>
    <property type="match status" value="1"/>
</dbReference>
<accession>A0A5C7ALR2</accession>
<sequence>MKTTTLAAFLLGLVVLLSVLSCVQDDDFTIPEGVGVQENKGLEALLASGATEISIPELKAKYTYNNSLPVLIDTDVYIKGIVSSSDKTGNFFKEIFIQNAAEHPSSGIKLIVNRVETHNQYNFGREVYIKLKGLYIGEERVGNGVVTIGGSTQTNFFGTTVLRLTENQRVQNVFRSASTFDIVPLNLTFSQVNNSHIGIYAKFDGVEFTPNLEGKRYFDPIQDFDTLRQLQSCSGTIGYSNFTLETSSYADFKDVFLPLGNGAVSGVISKTYDGSKLVVALNTLDDVMMTDGRCIPLRLEDFKTLFKEDFDDAKHNTSFNFKSWTNFAEVGTTKWREKNLEGNGYTEFGTFGTRAPVNIAWLVTPGFSMDAYSNIYLNFKAAQHHVDSPNNSLEVLISTNYDGSNVLAATWTPVKAALPSQNNAWYEFVDSGLIDLSSYTGTLHVAFKVTGSGTDTTLDGAYQIDDVLLLTSN</sequence>
<evidence type="ECO:0000256" key="1">
    <source>
        <dbReference type="SAM" id="SignalP"/>
    </source>
</evidence>
<feature type="domain" description="DUF5689" evidence="2">
    <location>
        <begin position="51"/>
        <end position="287"/>
    </location>
</feature>
<dbReference type="AlphaFoldDB" id="A0A5C7ALR2"/>
<feature type="chain" id="PRO_5022858682" description="DUF5689 domain-containing protein" evidence="1">
    <location>
        <begin position="24"/>
        <end position="473"/>
    </location>
</feature>
<reference evidence="3 4" key="1">
    <citation type="submission" date="2019-08" db="EMBL/GenBank/DDBJ databases">
        <title>Genome sequence of Gelidibacter salicanalis IC162T.</title>
        <authorList>
            <person name="Bowman J.P."/>
        </authorList>
    </citation>
    <scope>NUCLEOTIDE SEQUENCE [LARGE SCALE GENOMIC DNA]</scope>
    <source>
        <strain evidence="3 4">IC162</strain>
    </source>
</reference>
<name>A0A5C7ALR2_9FLAO</name>
<evidence type="ECO:0000313" key="3">
    <source>
        <dbReference type="EMBL" id="TXE08689.1"/>
    </source>
</evidence>
<feature type="signal peptide" evidence="1">
    <location>
        <begin position="1"/>
        <end position="23"/>
    </location>
</feature>